<keyword evidence="10" id="KW-1185">Reference proteome</keyword>
<gene>
    <name evidence="9" type="ORF">DSM106972_025090</name>
</gene>
<feature type="transmembrane region" description="Helical" evidence="7">
    <location>
        <begin position="393"/>
        <end position="412"/>
    </location>
</feature>
<dbReference type="InterPro" id="IPR011701">
    <property type="entry name" value="MFS"/>
</dbReference>
<dbReference type="Gene3D" id="1.20.1250.20">
    <property type="entry name" value="MFS general substrate transporter like domains"/>
    <property type="match status" value="1"/>
</dbReference>
<reference evidence="9" key="2">
    <citation type="journal article" date="2019" name="Genome Biol. Evol.">
        <title>Day and night: Metabolic profiles and evolutionary relationships of six axenic non-marine cyanobacteria.</title>
        <authorList>
            <person name="Will S.E."/>
            <person name="Henke P."/>
            <person name="Boedeker C."/>
            <person name="Huang S."/>
            <person name="Brinkmann H."/>
            <person name="Rohde M."/>
            <person name="Jarek M."/>
            <person name="Friedl T."/>
            <person name="Seufert S."/>
            <person name="Schumacher M."/>
            <person name="Overmann J."/>
            <person name="Neumann-Schaal M."/>
            <person name="Petersen J."/>
        </authorList>
    </citation>
    <scope>NUCLEOTIDE SEQUENCE [LARGE SCALE GENOMIC DNA]</scope>
    <source>
        <strain evidence="9">PCC 7102</strain>
    </source>
</reference>
<feature type="transmembrane region" description="Helical" evidence="7">
    <location>
        <begin position="204"/>
        <end position="230"/>
    </location>
</feature>
<comment type="subcellular location">
    <subcellularLocation>
        <location evidence="1">Cell membrane</location>
        <topology evidence="1">Multi-pass membrane protein</topology>
    </subcellularLocation>
</comment>
<evidence type="ECO:0000256" key="5">
    <source>
        <dbReference type="ARBA" id="ARBA00022989"/>
    </source>
</evidence>
<evidence type="ECO:0000313" key="10">
    <source>
        <dbReference type="Proteomes" id="UP000271624"/>
    </source>
</evidence>
<dbReference type="GO" id="GO:0022857">
    <property type="term" value="F:transmembrane transporter activity"/>
    <property type="evidence" value="ECO:0007669"/>
    <property type="project" value="InterPro"/>
</dbReference>
<keyword evidence="4 7" id="KW-0812">Transmembrane</keyword>
<keyword evidence="5 7" id="KW-1133">Transmembrane helix</keyword>
<dbReference type="InterPro" id="IPR020846">
    <property type="entry name" value="MFS_dom"/>
</dbReference>
<evidence type="ECO:0000256" key="6">
    <source>
        <dbReference type="ARBA" id="ARBA00023136"/>
    </source>
</evidence>
<dbReference type="Pfam" id="PF07690">
    <property type="entry name" value="MFS_1"/>
    <property type="match status" value="1"/>
</dbReference>
<keyword evidence="6 7" id="KW-0472">Membrane</keyword>
<organism evidence="9 10">
    <name type="scientific">Dulcicalothrix desertica PCC 7102</name>
    <dbReference type="NCBI Taxonomy" id="232991"/>
    <lineage>
        <taxon>Bacteria</taxon>
        <taxon>Bacillati</taxon>
        <taxon>Cyanobacteriota</taxon>
        <taxon>Cyanophyceae</taxon>
        <taxon>Nostocales</taxon>
        <taxon>Calotrichaceae</taxon>
        <taxon>Dulcicalothrix</taxon>
    </lineage>
</organism>
<name>A0A3S1B956_9CYAN</name>
<dbReference type="AlphaFoldDB" id="A0A3S1B956"/>
<evidence type="ECO:0000256" key="3">
    <source>
        <dbReference type="ARBA" id="ARBA00022475"/>
    </source>
</evidence>
<feature type="domain" description="Major facilitator superfamily (MFS) profile" evidence="8">
    <location>
        <begin position="3"/>
        <end position="417"/>
    </location>
</feature>
<feature type="transmembrane region" description="Helical" evidence="7">
    <location>
        <begin position="164"/>
        <end position="183"/>
    </location>
</feature>
<feature type="transmembrane region" description="Helical" evidence="7">
    <location>
        <begin position="68"/>
        <end position="89"/>
    </location>
</feature>
<dbReference type="PROSITE" id="PS50850">
    <property type="entry name" value="MFS"/>
    <property type="match status" value="1"/>
</dbReference>
<protein>
    <recommendedName>
        <fullName evidence="8">Major facilitator superfamily (MFS) profile domain-containing protein</fullName>
    </recommendedName>
</protein>
<dbReference type="RefSeq" id="WP_127081073.1">
    <property type="nucleotide sequence ID" value="NZ_RSCL01000005.1"/>
</dbReference>
<feature type="transmembrane region" description="Helical" evidence="7">
    <location>
        <begin position="138"/>
        <end position="158"/>
    </location>
</feature>
<feature type="transmembrane region" description="Helical" evidence="7">
    <location>
        <begin position="39"/>
        <end position="61"/>
    </location>
</feature>
<dbReference type="OrthoDB" id="9775268at2"/>
<feature type="transmembrane region" description="Helical" evidence="7">
    <location>
        <begin position="278"/>
        <end position="295"/>
    </location>
</feature>
<evidence type="ECO:0000256" key="4">
    <source>
        <dbReference type="ARBA" id="ARBA00022692"/>
    </source>
</evidence>
<dbReference type="GO" id="GO:0005886">
    <property type="term" value="C:plasma membrane"/>
    <property type="evidence" value="ECO:0007669"/>
    <property type="project" value="UniProtKB-SubCell"/>
</dbReference>
<evidence type="ECO:0000313" key="9">
    <source>
        <dbReference type="EMBL" id="RUT07248.1"/>
    </source>
</evidence>
<evidence type="ECO:0000256" key="7">
    <source>
        <dbReference type="SAM" id="Phobius"/>
    </source>
</evidence>
<comment type="caution">
    <text evidence="9">The sequence shown here is derived from an EMBL/GenBank/DDBJ whole genome shotgun (WGS) entry which is preliminary data.</text>
</comment>
<dbReference type="PANTHER" id="PTHR43266">
    <property type="entry name" value="MACROLIDE-EFFLUX PROTEIN"/>
    <property type="match status" value="1"/>
</dbReference>
<dbReference type="SUPFAM" id="SSF103473">
    <property type="entry name" value="MFS general substrate transporter"/>
    <property type="match status" value="1"/>
</dbReference>
<feature type="transmembrane region" description="Helical" evidence="7">
    <location>
        <begin position="250"/>
        <end position="271"/>
    </location>
</feature>
<evidence type="ECO:0000259" key="8">
    <source>
        <dbReference type="PROSITE" id="PS50850"/>
    </source>
</evidence>
<keyword evidence="3" id="KW-1003">Cell membrane</keyword>
<feature type="transmembrane region" description="Helical" evidence="7">
    <location>
        <begin position="301"/>
        <end position="319"/>
    </location>
</feature>
<dbReference type="PANTHER" id="PTHR43266:SF2">
    <property type="entry name" value="MAJOR FACILITATOR SUPERFAMILY (MFS) PROFILE DOMAIN-CONTAINING PROTEIN"/>
    <property type="match status" value="1"/>
</dbReference>
<proteinExistence type="predicted"/>
<keyword evidence="2" id="KW-0813">Transport</keyword>
<evidence type="ECO:0000256" key="2">
    <source>
        <dbReference type="ARBA" id="ARBA00022448"/>
    </source>
</evidence>
<dbReference type="InterPro" id="IPR036259">
    <property type="entry name" value="MFS_trans_sf"/>
</dbReference>
<reference evidence="9" key="1">
    <citation type="submission" date="2018-12" db="EMBL/GenBank/DDBJ databases">
        <authorList>
            <person name="Will S."/>
            <person name="Neumann-Schaal M."/>
            <person name="Henke P."/>
        </authorList>
    </citation>
    <scope>NUCLEOTIDE SEQUENCE</scope>
    <source>
        <strain evidence="9">PCC 7102</strain>
    </source>
</reference>
<dbReference type="Proteomes" id="UP000271624">
    <property type="component" value="Unassembled WGS sequence"/>
</dbReference>
<dbReference type="CDD" id="cd06173">
    <property type="entry name" value="MFS_MefA_like"/>
    <property type="match status" value="1"/>
</dbReference>
<dbReference type="EMBL" id="RSCL01000005">
    <property type="protein sequence ID" value="RUT07248.1"/>
    <property type="molecule type" value="Genomic_DNA"/>
</dbReference>
<accession>A0A3S1B956</accession>
<sequence>MIIFLLIWLGQLVSAIGSRLTSFALGVWVYQQHGSVTEFALISLFTYLPESLMSPFAGTLVDRWDRRWAMIISDSGAALGTLIIAFLLVTGQFQIWLLYPILTLRACFTAFQTPAYNASISQLVPKKHFSRVSGMVQIAQATSQIIAPMVAGFLVIAIKVQGVLLIDFCSFIFALFTLLLVNFPKTQQTSEGQIGKGSFKKEFIAGWSYILKRPGILALLIYSMVPYFTLGMLESLFTPLVLSVASTEQLGFIMSIGGCGWLVGSLVISIWGGPKRRIYAMFGFVIWQGLLLLLSACQASILLIASGVFCYLFAYPIILSSNQAIWLTKVKPDLQGRVFGVRRLIEQIPPAIAYIIAGPVVDNIFEPLFAQNGILAATMGQIISAGSGRGVRLLFILMGIFNILTTIFAYQYQQLRLIDSKAPDIT</sequence>
<evidence type="ECO:0000256" key="1">
    <source>
        <dbReference type="ARBA" id="ARBA00004651"/>
    </source>
</evidence>